<feature type="compositionally biased region" description="Pro residues" evidence="1">
    <location>
        <begin position="49"/>
        <end position="73"/>
    </location>
</feature>
<dbReference type="AlphaFoldDB" id="A0A934S5P1"/>
<reference evidence="2" key="1">
    <citation type="submission" date="2021-01" db="EMBL/GenBank/DDBJ databases">
        <title>Modified the classification status of verrucomicrobia.</title>
        <authorList>
            <person name="Feng X."/>
        </authorList>
    </citation>
    <scope>NUCLEOTIDE SEQUENCE</scope>
    <source>
        <strain evidence="2">KCTC 22041</strain>
    </source>
</reference>
<comment type="caution">
    <text evidence="2">The sequence shown here is derived from an EMBL/GenBank/DDBJ whole genome shotgun (WGS) entry which is preliminary data.</text>
</comment>
<evidence type="ECO:0000256" key="1">
    <source>
        <dbReference type="SAM" id="MobiDB-lite"/>
    </source>
</evidence>
<accession>A0A934S5P1</accession>
<gene>
    <name evidence="2" type="ORF">JIN85_04850</name>
</gene>
<feature type="region of interest" description="Disordered" evidence="1">
    <location>
        <begin position="39"/>
        <end position="103"/>
    </location>
</feature>
<evidence type="ECO:0000313" key="2">
    <source>
        <dbReference type="EMBL" id="MBK1881730.1"/>
    </source>
</evidence>
<sequence length="250" mass="26592">MDPINPWLDREEVRRLAERLMISVAQPRMTKPDAGFDLAFVGYEAEQPAPSPLPPQSPPEAPNPAPNPAPPTSPAVSAEPAAPSPQATPEQLPPAPEPPRTAFQNVPAAAAPTIDVSSQFTDSDLEPGAPQSNARGPFLERIIQFRFWLSERFSATGIFILDREGSVIFDESGHGKLHFLARSLALASRRPGTPAGNVHVKVGSSATLEVIPVETPYGCLVLGAVVQESLDPSSVQEIMHALLEVASPPA</sequence>
<evidence type="ECO:0000313" key="3">
    <source>
        <dbReference type="Proteomes" id="UP000603141"/>
    </source>
</evidence>
<dbReference type="EMBL" id="JAENIJ010000005">
    <property type="protein sequence ID" value="MBK1881730.1"/>
    <property type="molecule type" value="Genomic_DNA"/>
</dbReference>
<dbReference type="Proteomes" id="UP000603141">
    <property type="component" value="Unassembled WGS sequence"/>
</dbReference>
<feature type="compositionally biased region" description="Low complexity" evidence="1">
    <location>
        <begin position="74"/>
        <end position="90"/>
    </location>
</feature>
<organism evidence="2 3">
    <name type="scientific">Luteolibacter pohnpeiensis</name>
    <dbReference type="NCBI Taxonomy" id="454153"/>
    <lineage>
        <taxon>Bacteria</taxon>
        <taxon>Pseudomonadati</taxon>
        <taxon>Verrucomicrobiota</taxon>
        <taxon>Verrucomicrobiia</taxon>
        <taxon>Verrucomicrobiales</taxon>
        <taxon>Verrucomicrobiaceae</taxon>
        <taxon>Luteolibacter</taxon>
    </lineage>
</organism>
<keyword evidence="3" id="KW-1185">Reference proteome</keyword>
<proteinExistence type="predicted"/>
<protein>
    <submittedName>
        <fullName evidence="2">Uncharacterized protein</fullName>
    </submittedName>
</protein>
<name>A0A934S5P1_9BACT</name>
<dbReference type="RefSeq" id="WP_200268159.1">
    <property type="nucleotide sequence ID" value="NZ_JAENIJ010000005.1"/>
</dbReference>